<evidence type="ECO:0000313" key="4">
    <source>
        <dbReference type="Proteomes" id="UP000680670"/>
    </source>
</evidence>
<evidence type="ECO:0000313" key="2">
    <source>
        <dbReference type="EMBL" id="RST59205.1"/>
    </source>
</evidence>
<reference evidence="1 4" key="2">
    <citation type="submission" date="2021-03" db="EMBL/GenBank/DDBJ databases">
        <title>Antimicrobial resistance genes in bacteria isolated from Japanese honey, and their potential for conferring macrolide and lincosamide resistance in the American foulbrood pathogen Paenibacillus larvae.</title>
        <authorList>
            <person name="Okamoto M."/>
            <person name="Kumagai M."/>
            <person name="Kanamori H."/>
            <person name="Takamatsu D."/>
        </authorList>
    </citation>
    <scope>NUCLEOTIDE SEQUENCE [LARGE SCALE GENOMIC DNA]</scope>
    <source>
        <strain evidence="1 4">J6TS1</strain>
    </source>
</reference>
<keyword evidence="1" id="KW-0131">Cell cycle</keyword>
<dbReference type="Proteomes" id="UP000287296">
    <property type="component" value="Unassembled WGS sequence"/>
</dbReference>
<accession>A0A429X6Y9</accession>
<sequence>MKLWLRKISVFLVAIITLGLYIPSVDSNITINEDKEIYSPKRNIREAENDKLLGSDTEVKEDSVFPDNAIDIFTSKAKEQAIVKMGPRILQQVEDDFTSMILPAMEEILTLMLVEAGQDQVAYYTITEQPAGGYGEKIFHLYDSRNQKDVARFHVRREKRPLEGYWFNFHYHLSNDHFEEHHEIGEIYWSKDDPPKWMT</sequence>
<dbReference type="EMBL" id="BORJ01000001">
    <property type="protein sequence ID" value="GIN94132.1"/>
    <property type="molecule type" value="Genomic_DNA"/>
</dbReference>
<dbReference type="Proteomes" id="UP000680670">
    <property type="component" value="Unassembled WGS sequence"/>
</dbReference>
<dbReference type="InterPro" id="IPR025616">
    <property type="entry name" value="YpjP"/>
</dbReference>
<dbReference type="EMBL" id="QYTW02000013">
    <property type="protein sequence ID" value="RST59205.1"/>
    <property type="molecule type" value="Genomic_DNA"/>
</dbReference>
<name>A0A429X6Y9_SIMTE</name>
<proteinExistence type="predicted"/>
<evidence type="ECO:0000313" key="3">
    <source>
        <dbReference type="Proteomes" id="UP000287296"/>
    </source>
</evidence>
<dbReference type="AlphaFoldDB" id="A0A429X6Y9"/>
<protein>
    <submittedName>
        <fullName evidence="1">Cell division protein FtsK</fullName>
    </submittedName>
</protein>
<evidence type="ECO:0000313" key="1">
    <source>
        <dbReference type="EMBL" id="GIN94132.1"/>
    </source>
</evidence>
<gene>
    <name evidence="2" type="ORF">D5F11_013845</name>
    <name evidence="1" type="ORF">J6TS1_00020</name>
</gene>
<comment type="caution">
    <text evidence="2">The sequence shown here is derived from an EMBL/GenBank/DDBJ whole genome shotgun (WGS) entry which is preliminary data.</text>
</comment>
<dbReference type="Pfam" id="PF14005">
    <property type="entry name" value="YpjP"/>
    <property type="match status" value="1"/>
</dbReference>
<dbReference type="OrthoDB" id="2435352at2"/>
<dbReference type="RefSeq" id="WP_120116756.1">
    <property type="nucleotide sequence ID" value="NZ_BORJ01000001.1"/>
</dbReference>
<keyword evidence="1" id="KW-0132">Cell division</keyword>
<reference evidence="2 3" key="1">
    <citation type="submission" date="2018-12" db="EMBL/GenBank/DDBJ databases">
        <authorList>
            <person name="Sun L."/>
            <person name="Chen Z."/>
        </authorList>
    </citation>
    <scope>NUCLEOTIDE SEQUENCE [LARGE SCALE GENOMIC DNA]</scope>
    <source>
        <strain evidence="2 3">LMG 29736</strain>
    </source>
</reference>
<dbReference type="GO" id="GO:0051301">
    <property type="term" value="P:cell division"/>
    <property type="evidence" value="ECO:0007669"/>
    <property type="project" value="UniProtKB-KW"/>
</dbReference>
<organism evidence="2 3">
    <name type="scientific">Siminovitchia terrae</name>
    <name type="common">Bacillus terrae</name>
    <dbReference type="NCBI Taxonomy" id="1914933"/>
    <lineage>
        <taxon>Bacteria</taxon>
        <taxon>Bacillati</taxon>
        <taxon>Bacillota</taxon>
        <taxon>Bacilli</taxon>
        <taxon>Bacillales</taxon>
        <taxon>Bacillaceae</taxon>
        <taxon>Siminovitchia</taxon>
    </lineage>
</organism>
<keyword evidence="4" id="KW-1185">Reference proteome</keyword>